<keyword evidence="13 14" id="KW-0472">Membrane</keyword>
<gene>
    <name evidence="17" type="primary">Cytb</name>
</gene>
<geneLocation type="mitochondrion" evidence="17"/>
<accession>A0A385GNF0</accession>
<dbReference type="EMBL" id="MH107387">
    <property type="protein sequence ID" value="AXX76190.1"/>
    <property type="molecule type" value="Genomic_DNA"/>
</dbReference>
<keyword evidence="7 14" id="KW-0479">Metal-binding</keyword>
<feature type="transmembrane region" description="Helical" evidence="14">
    <location>
        <begin position="338"/>
        <end position="359"/>
    </location>
</feature>
<evidence type="ECO:0000256" key="14">
    <source>
        <dbReference type="RuleBase" id="RU362117"/>
    </source>
</evidence>
<dbReference type="Pfam" id="PF00032">
    <property type="entry name" value="Cytochrom_B_C"/>
    <property type="match status" value="1"/>
</dbReference>
<dbReference type="GO" id="GO:0008121">
    <property type="term" value="F:quinol-cytochrome-c reductase activity"/>
    <property type="evidence" value="ECO:0007669"/>
    <property type="project" value="TreeGrafter"/>
</dbReference>
<evidence type="ECO:0000256" key="8">
    <source>
        <dbReference type="ARBA" id="ARBA00022792"/>
    </source>
</evidence>
<dbReference type="InterPro" id="IPR016174">
    <property type="entry name" value="Di-haem_cyt_TM"/>
</dbReference>
<evidence type="ECO:0000256" key="7">
    <source>
        <dbReference type="ARBA" id="ARBA00022723"/>
    </source>
</evidence>
<dbReference type="PROSITE" id="PS51003">
    <property type="entry name" value="CYTB_CTER"/>
    <property type="match status" value="1"/>
</dbReference>
<dbReference type="PROSITE" id="PS51002">
    <property type="entry name" value="CYTB_NTER"/>
    <property type="match status" value="1"/>
</dbReference>
<proteinExistence type="inferred from homology"/>
<dbReference type="GO" id="GO:0046872">
    <property type="term" value="F:metal ion binding"/>
    <property type="evidence" value="ECO:0007669"/>
    <property type="project" value="UniProtKB-UniRule"/>
</dbReference>
<dbReference type="GO" id="GO:0006122">
    <property type="term" value="P:mitochondrial electron transport, ubiquinol to cytochrome c"/>
    <property type="evidence" value="ECO:0007669"/>
    <property type="project" value="TreeGrafter"/>
</dbReference>
<dbReference type="PANTHER" id="PTHR19271:SF16">
    <property type="entry name" value="CYTOCHROME B"/>
    <property type="match status" value="1"/>
</dbReference>
<sequence length="363" mass="40702">MIKSHLTNYLVPDNINGNWNYGFLLAMLLLLQIFSGILAATIYSPYGGNAFESLLTLYVSKNIGWLVRYFHAVCVSIYFLVMYFHVTKGLSYSTRYIPWMWYTGWAILVLSIIIAFLGYTLPNGQMSFWGATVILNLFYWVGDFVSLLMGGFSVESETLGRFYILHFSLPFVLLILVLIHIFYLHCQGSTNPVINLDALLGERFLLNPAFCDLKCIIILFVGISLQIAYGILPIFQGDHDNSIEANSSQTPEHIVPEWYLLVFYAALKLCPGKFAGLLAMIAIMELLVILSEARAFAAIVSCAVHHRNWTTALSVVLPALFILGSLGQIAINLYILKVGAYIICAVTCCITRLLDLAIIERVY</sequence>
<evidence type="ECO:0000256" key="11">
    <source>
        <dbReference type="ARBA" id="ARBA00023004"/>
    </source>
</evidence>
<evidence type="ECO:0000256" key="12">
    <source>
        <dbReference type="ARBA" id="ARBA00023128"/>
    </source>
</evidence>
<keyword evidence="6 14" id="KW-0812">Transmembrane</keyword>
<evidence type="ECO:0000256" key="13">
    <source>
        <dbReference type="ARBA" id="ARBA00023136"/>
    </source>
</evidence>
<keyword evidence="4 14" id="KW-0349">Heme</keyword>
<evidence type="ECO:0000256" key="6">
    <source>
        <dbReference type="ARBA" id="ARBA00022692"/>
    </source>
</evidence>
<keyword evidence="12 14" id="KW-0496">Mitochondrion</keyword>
<dbReference type="PANTHER" id="PTHR19271">
    <property type="entry name" value="CYTOCHROME B"/>
    <property type="match status" value="1"/>
</dbReference>
<feature type="transmembrane region" description="Helical" evidence="14">
    <location>
        <begin position="127"/>
        <end position="150"/>
    </location>
</feature>
<reference evidence="17" key="1">
    <citation type="journal article" date="2018" name="Int. J. Parasitol.">
        <title>Insights into the evolution and drug susceptibility of Babesia duncani from the sequence of its mitochondrial and apicoplast genomes.</title>
        <authorList>
            <person name="Virji A.Z."/>
            <person name="Thekkiniath J."/>
            <person name="Ma W."/>
            <person name="Lawres L."/>
            <person name="Knight J."/>
            <person name="Swei A."/>
            <person name="Roch K.L."/>
            <person name="Ben Mamoun C."/>
        </authorList>
    </citation>
    <scope>NUCLEOTIDE SEQUENCE</scope>
    <source>
        <strain evidence="17">WA-1</strain>
    </source>
</reference>
<dbReference type="Pfam" id="PF00033">
    <property type="entry name" value="Cytochrome_B"/>
    <property type="match status" value="1"/>
</dbReference>
<dbReference type="SMR" id="A0A385GNF0"/>
<comment type="subcellular location">
    <subcellularLocation>
        <location evidence="1">Mitochondrion inner membrane</location>
        <topology evidence="1">Multi-pass membrane protein</topology>
    </subcellularLocation>
</comment>
<feature type="transmembrane region" description="Helical" evidence="14">
    <location>
        <begin position="309"/>
        <end position="331"/>
    </location>
</feature>
<dbReference type="InterPro" id="IPR005798">
    <property type="entry name" value="Cyt_b/b6_C"/>
</dbReference>
<dbReference type="AlphaFoldDB" id="A0A385GNF0"/>
<comment type="function">
    <text evidence="14">Component of the ubiquinol-cytochrome c reductase complex (complex III or cytochrome b-c1 complex) that is part of the mitochondrial respiratory chain. The b-c1 complex mediates electron transfer from ubiquinol to cytochrome c. Contributes to the generation of a proton gradient across the mitochondrial membrane that is then used for ATP synthesis.</text>
</comment>
<feature type="transmembrane region" description="Helical" evidence="14">
    <location>
        <begin position="66"/>
        <end position="87"/>
    </location>
</feature>
<protein>
    <recommendedName>
        <fullName evidence="2 14">Cytochrome b</fullName>
    </recommendedName>
</protein>
<dbReference type="RefSeq" id="YP_009529216.1">
    <property type="nucleotide sequence ID" value="NC_039721.1"/>
</dbReference>
<evidence type="ECO:0000259" key="16">
    <source>
        <dbReference type="PROSITE" id="PS51003"/>
    </source>
</evidence>
<feature type="transmembrane region" description="Helical" evidence="14">
    <location>
        <begin position="204"/>
        <end position="232"/>
    </location>
</feature>
<dbReference type="InterPro" id="IPR027387">
    <property type="entry name" value="Cytb/b6-like_sf"/>
</dbReference>
<feature type="domain" description="Cytochrome b/b6 C-terminal region profile" evidence="16">
    <location>
        <begin position="194"/>
        <end position="363"/>
    </location>
</feature>
<dbReference type="GeneID" id="38329173"/>
<evidence type="ECO:0000256" key="10">
    <source>
        <dbReference type="ARBA" id="ARBA00022989"/>
    </source>
</evidence>
<dbReference type="SUPFAM" id="SSF81648">
    <property type="entry name" value="a domain/subunit of cytochrome bc1 complex (Ubiquinol-cytochrome c reductase)"/>
    <property type="match status" value="1"/>
</dbReference>
<evidence type="ECO:0000256" key="3">
    <source>
        <dbReference type="ARBA" id="ARBA00022448"/>
    </source>
</evidence>
<evidence type="ECO:0000313" key="17">
    <source>
        <dbReference type="EMBL" id="AXX76190.1"/>
    </source>
</evidence>
<name>A0A385GNF0_9APIC</name>
<evidence type="ECO:0000256" key="9">
    <source>
        <dbReference type="ARBA" id="ARBA00022982"/>
    </source>
</evidence>
<keyword evidence="8" id="KW-0999">Mitochondrion inner membrane</keyword>
<comment type="cofactor">
    <cofactor evidence="14">
        <name>heme b</name>
        <dbReference type="ChEBI" id="CHEBI:60344"/>
    </cofactor>
    <text evidence="14">Binds 2 heme groups non-covalently.</text>
</comment>
<dbReference type="InterPro" id="IPR036150">
    <property type="entry name" value="Cyt_b/b6_C_sf"/>
</dbReference>
<dbReference type="GO" id="GO:0005743">
    <property type="term" value="C:mitochondrial inner membrane"/>
    <property type="evidence" value="ECO:0007669"/>
    <property type="project" value="UniProtKB-SubCell"/>
</dbReference>
<dbReference type="Gene3D" id="1.20.810.10">
    <property type="entry name" value="Cytochrome Bc1 Complex, Chain C"/>
    <property type="match status" value="1"/>
</dbReference>
<keyword evidence="9 14" id="KW-0249">Electron transport</keyword>
<dbReference type="InterPro" id="IPR005797">
    <property type="entry name" value="Cyt_b/b6_N"/>
</dbReference>
<evidence type="ECO:0000256" key="4">
    <source>
        <dbReference type="ARBA" id="ARBA00022617"/>
    </source>
</evidence>
<keyword evidence="11 14" id="KW-0408">Iron</keyword>
<feature type="transmembrane region" description="Helical" evidence="14">
    <location>
        <begin position="21"/>
        <end position="46"/>
    </location>
</feature>
<dbReference type="SUPFAM" id="SSF81342">
    <property type="entry name" value="Transmembrane di-heme cytochromes"/>
    <property type="match status" value="1"/>
</dbReference>
<feature type="transmembrane region" description="Helical" evidence="14">
    <location>
        <begin position="274"/>
        <end position="297"/>
    </location>
</feature>
<keyword evidence="10 14" id="KW-1133">Transmembrane helix</keyword>
<evidence type="ECO:0000256" key="2">
    <source>
        <dbReference type="ARBA" id="ARBA00013531"/>
    </source>
</evidence>
<keyword evidence="3 14" id="KW-0813">Transport</keyword>
<dbReference type="GO" id="GO:0016491">
    <property type="term" value="F:oxidoreductase activity"/>
    <property type="evidence" value="ECO:0007669"/>
    <property type="project" value="UniProtKB-UniRule"/>
</dbReference>
<keyword evidence="5 14" id="KW-0679">Respiratory chain</keyword>
<comment type="similarity">
    <text evidence="14">Belongs to the cytochrome b family.</text>
</comment>
<evidence type="ECO:0000259" key="15">
    <source>
        <dbReference type="PROSITE" id="PS51002"/>
    </source>
</evidence>
<organism evidence="17">
    <name type="scientific">Babesia duncani</name>
    <dbReference type="NCBI Taxonomy" id="323732"/>
    <lineage>
        <taxon>Eukaryota</taxon>
        <taxon>Sar</taxon>
        <taxon>Alveolata</taxon>
        <taxon>Apicomplexa</taxon>
        <taxon>Aconoidasida</taxon>
        <taxon>Piroplasmida</taxon>
        <taxon>Babesiidae</taxon>
        <taxon>Babesia</taxon>
    </lineage>
</organism>
<evidence type="ECO:0000256" key="1">
    <source>
        <dbReference type="ARBA" id="ARBA00004448"/>
    </source>
</evidence>
<feature type="transmembrane region" description="Helical" evidence="14">
    <location>
        <begin position="162"/>
        <end position="184"/>
    </location>
</feature>
<evidence type="ECO:0000256" key="5">
    <source>
        <dbReference type="ARBA" id="ARBA00022660"/>
    </source>
</evidence>
<feature type="domain" description="Cytochrome b/b6 N-terminal region profile" evidence="15">
    <location>
        <begin position="1"/>
        <end position="193"/>
    </location>
</feature>
<feature type="transmembrane region" description="Helical" evidence="14">
    <location>
        <begin position="99"/>
        <end position="121"/>
    </location>
</feature>